<reference evidence="2 3" key="1">
    <citation type="submission" date="2021-02" db="EMBL/GenBank/DDBJ databases">
        <title>Draft genome and description of Leucobacter sp nov strain Marseille-Q4368.</title>
        <authorList>
            <person name="Boxberger M."/>
            <person name="La Scola B."/>
        </authorList>
    </citation>
    <scope>NUCLEOTIDE SEQUENCE [LARGE SCALE GENOMIC DNA]</scope>
    <source>
        <strain evidence="2 3">Marseille-Q4368</strain>
    </source>
</reference>
<keyword evidence="3" id="KW-1185">Reference proteome</keyword>
<evidence type="ECO:0000313" key="2">
    <source>
        <dbReference type="EMBL" id="MBS3180645.1"/>
    </source>
</evidence>
<dbReference type="SUPFAM" id="SSF52317">
    <property type="entry name" value="Class I glutamine amidotransferase-like"/>
    <property type="match status" value="1"/>
</dbReference>
<evidence type="ECO:0000256" key="1">
    <source>
        <dbReference type="SAM" id="MobiDB-lite"/>
    </source>
</evidence>
<feature type="region of interest" description="Disordered" evidence="1">
    <location>
        <begin position="266"/>
        <end position="287"/>
    </location>
</feature>
<dbReference type="InterPro" id="IPR029062">
    <property type="entry name" value="Class_I_gatase-like"/>
</dbReference>
<protein>
    <submittedName>
        <fullName evidence="2">Gamma-glutamyl-gamma-aminobutyrate hydrolase family protein</fullName>
    </submittedName>
</protein>
<dbReference type="PANTHER" id="PTHR43235">
    <property type="entry name" value="GLUTAMINE AMIDOTRANSFERASE PB2B2.05-RELATED"/>
    <property type="match status" value="1"/>
</dbReference>
<dbReference type="GO" id="GO:0016787">
    <property type="term" value="F:hydrolase activity"/>
    <property type="evidence" value="ECO:0007669"/>
    <property type="project" value="UniProtKB-KW"/>
</dbReference>
<evidence type="ECO:0000313" key="3">
    <source>
        <dbReference type="Proteomes" id="UP000811492"/>
    </source>
</evidence>
<dbReference type="Gene3D" id="3.40.50.880">
    <property type="match status" value="1"/>
</dbReference>
<dbReference type="Pfam" id="PF07722">
    <property type="entry name" value="Peptidase_C26"/>
    <property type="match status" value="1"/>
</dbReference>
<comment type="caution">
    <text evidence="2">The sequence shown here is derived from an EMBL/GenBank/DDBJ whole genome shotgun (WGS) entry which is preliminary data.</text>
</comment>
<keyword evidence="2" id="KW-0378">Hydrolase</keyword>
<gene>
    <name evidence="2" type="ORF">JSQ98_00235</name>
</gene>
<accession>A0ABS5M1D8</accession>
<organism evidence="2 3">
    <name type="scientific">Leucobacter manosquensis</name>
    <dbReference type="NCBI Taxonomy" id="2810611"/>
    <lineage>
        <taxon>Bacteria</taxon>
        <taxon>Bacillati</taxon>
        <taxon>Actinomycetota</taxon>
        <taxon>Actinomycetes</taxon>
        <taxon>Micrococcales</taxon>
        <taxon>Microbacteriaceae</taxon>
        <taxon>Leucobacter</taxon>
    </lineage>
</organism>
<dbReference type="Proteomes" id="UP000811492">
    <property type="component" value="Unassembled WGS sequence"/>
</dbReference>
<feature type="region of interest" description="Disordered" evidence="1">
    <location>
        <begin position="1"/>
        <end position="23"/>
    </location>
</feature>
<dbReference type="InterPro" id="IPR011697">
    <property type="entry name" value="Peptidase_C26"/>
</dbReference>
<proteinExistence type="predicted"/>
<dbReference type="InterPro" id="IPR044668">
    <property type="entry name" value="PuuD-like"/>
</dbReference>
<name>A0ABS5M1D8_9MICO</name>
<dbReference type="RefSeq" id="WP_211647820.1">
    <property type="nucleotide sequence ID" value="NZ_JAFEVO010000001.1"/>
</dbReference>
<dbReference type="PROSITE" id="PS51273">
    <property type="entry name" value="GATASE_TYPE_1"/>
    <property type="match status" value="1"/>
</dbReference>
<dbReference type="PANTHER" id="PTHR43235:SF1">
    <property type="entry name" value="GLUTAMINE AMIDOTRANSFERASE PB2B2.05-RELATED"/>
    <property type="match status" value="1"/>
</dbReference>
<dbReference type="EMBL" id="JAFEVO010000001">
    <property type="protein sequence ID" value="MBS3180645.1"/>
    <property type="molecule type" value="Genomic_DNA"/>
</dbReference>
<sequence length="287" mass="30571">MRDLRVDPGSFSELHPDPGPDGAALRPDIRMVVSLTFPGMDRAAHDLQESFTRIAFDAVRAAGGVPTLVDSAAEELIDVGAALDGADGVVFLGGGDVDVRCYDYPGPPPANEYGVDRRADQYCVNLIQESVRQDLPVLAICRGSQLFNVAFGGTLIPDIVDFSPHHGAEGSPLFVDEPVRLDPDSRIAGILGRTEISVRNGHHQAVDRVASQLRVSARAVDGLVEGTEHRTASWAIGVQWHPEEPQADVEDRAAIFGELVARARGRANGDPRGCDSSGLATPDGARI</sequence>